<sequence length="446" mass="50231">MTSTLTAHIVDPYLPETPIANVIRDVITGNERAGRLEEAFYVVDVENIIEKYRKLLKYMPRMKQHYAIKGNPSPIVLEILAGMGISFDCASRGEIETILKLGVSPNRIIFANPVKARSHITFAAEVGVTKMTFDSEYELYKIQRMYPGADMVLRILVSDKSVKYPLAKKLGVNIIGTSFHVGSLCQSGKAYARAIRDSRYVFDLGNELGFNMHLLDIGGGFSGTTTSLNKTSIDMAQTVSKALEYYFPVFNQTTDFTVISEFGRYYVDTAYTLADVIEGKKRVILDDVKSNIRNEMMYYIMDGVHQSFREVLVKNDFHDPIPLDPHNPNEPLYNTTLWGPTCDSVDAVRKGFWLPELSIGEWIYFDTMGAYTVAEGGEFNGFKVPRQLFFVSERARQTINAMNNRDMIFAILATGAIPTEELVDVDLHQSRTPFASCSLPLQFPFI</sequence>
<dbReference type="PANTHER" id="PTHR11482:SF6">
    <property type="entry name" value="ORNITHINE DECARBOXYLASE 1-RELATED"/>
    <property type="match status" value="1"/>
</dbReference>
<comment type="cofactor">
    <cofactor evidence="1 5">
        <name>pyridoxal 5'-phosphate</name>
        <dbReference type="ChEBI" id="CHEBI:597326"/>
    </cofactor>
</comment>
<proteinExistence type="inferred from homology"/>
<evidence type="ECO:0000313" key="8">
    <source>
        <dbReference type="Proteomes" id="UP000728032"/>
    </source>
</evidence>
<dbReference type="PROSITE" id="PS00879">
    <property type="entry name" value="ODR_DC_2_2"/>
    <property type="match status" value="1"/>
</dbReference>
<dbReference type="EMBL" id="CAJPVJ010016302">
    <property type="protein sequence ID" value="CAG2176184.1"/>
    <property type="molecule type" value="Genomic_DNA"/>
</dbReference>
<dbReference type="PANTHER" id="PTHR11482">
    <property type="entry name" value="ARGININE/DIAMINOPIMELATE/ORNITHINE DECARBOXYLASE"/>
    <property type="match status" value="1"/>
</dbReference>
<dbReference type="InterPro" id="IPR002433">
    <property type="entry name" value="Orn_de-COase"/>
</dbReference>
<dbReference type="InterPro" id="IPR029066">
    <property type="entry name" value="PLP-binding_barrel"/>
</dbReference>
<keyword evidence="4" id="KW-0456">Lyase</keyword>
<evidence type="ECO:0000256" key="3">
    <source>
        <dbReference type="ARBA" id="ARBA00022898"/>
    </source>
</evidence>
<dbReference type="InterPro" id="IPR009006">
    <property type="entry name" value="Ala_racemase/Decarboxylase_C"/>
</dbReference>
<feature type="active site" description="Proton donor" evidence="5">
    <location>
        <position position="342"/>
    </location>
</feature>
<dbReference type="OrthoDB" id="5034579at2759"/>
<dbReference type="Gene3D" id="2.40.37.10">
    <property type="entry name" value="Lyase, Ornithine Decarboxylase, Chain A, domain 1"/>
    <property type="match status" value="1"/>
</dbReference>
<dbReference type="Pfam" id="PF02784">
    <property type="entry name" value="Orn_Arg_deC_N"/>
    <property type="match status" value="2"/>
</dbReference>
<feature type="domain" description="Orn/DAP/Arg decarboxylase 2 N-terminal" evidence="6">
    <location>
        <begin position="46"/>
        <end position="162"/>
    </location>
</feature>
<organism evidence="7">
    <name type="scientific">Oppiella nova</name>
    <dbReference type="NCBI Taxonomy" id="334625"/>
    <lineage>
        <taxon>Eukaryota</taxon>
        <taxon>Metazoa</taxon>
        <taxon>Ecdysozoa</taxon>
        <taxon>Arthropoda</taxon>
        <taxon>Chelicerata</taxon>
        <taxon>Arachnida</taxon>
        <taxon>Acari</taxon>
        <taxon>Acariformes</taxon>
        <taxon>Sarcoptiformes</taxon>
        <taxon>Oribatida</taxon>
        <taxon>Brachypylina</taxon>
        <taxon>Oppioidea</taxon>
        <taxon>Oppiidae</taxon>
        <taxon>Oppiella</taxon>
    </lineage>
</organism>
<accession>A0A7R9MGX3</accession>
<keyword evidence="8" id="KW-1185">Reference proteome</keyword>
<dbReference type="SUPFAM" id="SSF51419">
    <property type="entry name" value="PLP-binding barrel"/>
    <property type="match status" value="1"/>
</dbReference>
<evidence type="ECO:0000256" key="5">
    <source>
        <dbReference type="PIRSR" id="PIRSR600183-50"/>
    </source>
</evidence>
<dbReference type="InterPro" id="IPR000183">
    <property type="entry name" value="Orn/DAP/Arg_de-COase"/>
</dbReference>
<keyword evidence="3 5" id="KW-0663">Pyridoxal phosphate</keyword>
<name>A0A7R9MGX3_9ACAR</name>
<dbReference type="AlphaFoldDB" id="A0A7R9MGX3"/>
<reference evidence="7" key="1">
    <citation type="submission" date="2020-11" db="EMBL/GenBank/DDBJ databases">
        <authorList>
            <person name="Tran Van P."/>
        </authorList>
    </citation>
    <scope>NUCLEOTIDE SEQUENCE</scope>
</reference>
<evidence type="ECO:0000259" key="6">
    <source>
        <dbReference type="Pfam" id="PF02784"/>
    </source>
</evidence>
<dbReference type="CDD" id="cd00622">
    <property type="entry name" value="PLPDE_III_ODC"/>
    <property type="match status" value="1"/>
</dbReference>
<dbReference type="InterPro" id="IPR022657">
    <property type="entry name" value="De-COase2_CS"/>
</dbReference>
<evidence type="ECO:0000313" key="7">
    <source>
        <dbReference type="EMBL" id="CAD7658999.1"/>
    </source>
</evidence>
<dbReference type="SUPFAM" id="SSF50621">
    <property type="entry name" value="Alanine racemase C-terminal domain-like"/>
    <property type="match status" value="1"/>
</dbReference>
<dbReference type="GO" id="GO:0004586">
    <property type="term" value="F:ornithine decarboxylase activity"/>
    <property type="evidence" value="ECO:0007669"/>
    <property type="project" value="TreeGrafter"/>
</dbReference>
<protein>
    <recommendedName>
        <fullName evidence="6">Orn/DAP/Arg decarboxylase 2 N-terminal domain-containing protein</fullName>
    </recommendedName>
</protein>
<gene>
    <name evidence="7" type="ORF">ONB1V03_LOCUS15618</name>
</gene>
<feature type="modified residue" description="N6-(pyridoxal phosphate)lysine" evidence="5">
    <location>
        <position position="69"/>
    </location>
</feature>
<dbReference type="InterPro" id="IPR022644">
    <property type="entry name" value="De-COase2_N"/>
</dbReference>
<evidence type="ECO:0000256" key="4">
    <source>
        <dbReference type="ARBA" id="ARBA00023239"/>
    </source>
</evidence>
<dbReference type="Proteomes" id="UP000728032">
    <property type="component" value="Unassembled WGS sequence"/>
</dbReference>
<dbReference type="EMBL" id="OC931127">
    <property type="protein sequence ID" value="CAD7658999.1"/>
    <property type="molecule type" value="Genomic_DNA"/>
</dbReference>
<evidence type="ECO:0000256" key="1">
    <source>
        <dbReference type="ARBA" id="ARBA00001933"/>
    </source>
</evidence>
<dbReference type="PRINTS" id="PR01179">
    <property type="entry name" value="ODADCRBXLASE"/>
</dbReference>
<dbReference type="PRINTS" id="PR01182">
    <property type="entry name" value="ORNDCRBXLASE"/>
</dbReference>
<dbReference type="Gene3D" id="3.20.20.10">
    <property type="entry name" value="Alanine racemase"/>
    <property type="match status" value="1"/>
</dbReference>
<feature type="domain" description="Orn/DAP/Arg decarboxylase 2 N-terminal" evidence="6">
    <location>
        <begin position="166"/>
        <end position="267"/>
    </location>
</feature>
<comment type="similarity">
    <text evidence="2">Belongs to the Orn/Lys/Arg decarboxylase class-II family.</text>
</comment>
<evidence type="ECO:0000256" key="2">
    <source>
        <dbReference type="ARBA" id="ARBA00008872"/>
    </source>
</evidence>
<dbReference type="GO" id="GO:0005737">
    <property type="term" value="C:cytoplasm"/>
    <property type="evidence" value="ECO:0007669"/>
    <property type="project" value="TreeGrafter"/>
</dbReference>
<dbReference type="GO" id="GO:0033387">
    <property type="term" value="P:putrescine biosynthetic process from arginine, via ornithine"/>
    <property type="evidence" value="ECO:0007669"/>
    <property type="project" value="TreeGrafter"/>
</dbReference>